<evidence type="ECO:0000256" key="9">
    <source>
        <dbReference type="PIRSR" id="PIRSR005096-1"/>
    </source>
</evidence>
<keyword evidence="7 8" id="KW-0119">Carbohydrate metabolism</keyword>
<dbReference type="OrthoDB" id="9779408at2"/>
<keyword evidence="6 8" id="KW-0413">Isomerase</keyword>
<feature type="binding site" evidence="11">
    <location>
        <begin position="79"/>
        <end position="80"/>
    </location>
    <ligand>
        <name>beta-D-galactose</name>
        <dbReference type="ChEBI" id="CHEBI:27667"/>
    </ligand>
</feature>
<proteinExistence type="inferred from homology"/>
<dbReference type="InterPro" id="IPR047215">
    <property type="entry name" value="Galactose_mutarotase-like"/>
</dbReference>
<comment type="pathway">
    <text evidence="2 8">Carbohydrate metabolism; hexose metabolism.</text>
</comment>
<evidence type="ECO:0000256" key="8">
    <source>
        <dbReference type="PIRNR" id="PIRNR005096"/>
    </source>
</evidence>
<dbReference type="InterPro" id="IPR014718">
    <property type="entry name" value="GH-type_carb-bd"/>
</dbReference>
<evidence type="ECO:0000313" key="12">
    <source>
        <dbReference type="EMBL" id="RGO35360.1"/>
    </source>
</evidence>
<dbReference type="Pfam" id="PF01263">
    <property type="entry name" value="Aldose_epim"/>
    <property type="match status" value="1"/>
</dbReference>
<organism evidence="12 13">
    <name type="scientific">Dorea longicatena</name>
    <dbReference type="NCBI Taxonomy" id="88431"/>
    <lineage>
        <taxon>Bacteria</taxon>
        <taxon>Bacillati</taxon>
        <taxon>Bacillota</taxon>
        <taxon>Clostridia</taxon>
        <taxon>Lachnospirales</taxon>
        <taxon>Lachnospiraceae</taxon>
        <taxon>Dorea</taxon>
    </lineage>
</organism>
<dbReference type="GO" id="GO:0004034">
    <property type="term" value="F:aldose 1-epimerase activity"/>
    <property type="evidence" value="ECO:0007669"/>
    <property type="project" value="UniProtKB-EC"/>
</dbReference>
<evidence type="ECO:0000256" key="2">
    <source>
        <dbReference type="ARBA" id="ARBA00005028"/>
    </source>
</evidence>
<evidence type="ECO:0000256" key="6">
    <source>
        <dbReference type="ARBA" id="ARBA00023235"/>
    </source>
</evidence>
<feature type="active site" description="Proton donor" evidence="9">
    <location>
        <position position="177"/>
    </location>
</feature>
<dbReference type="NCBIfam" id="NF008277">
    <property type="entry name" value="PRK11055.1"/>
    <property type="match status" value="1"/>
</dbReference>
<dbReference type="GO" id="GO:0006006">
    <property type="term" value="P:glucose metabolic process"/>
    <property type="evidence" value="ECO:0007669"/>
    <property type="project" value="TreeGrafter"/>
</dbReference>
<reference evidence="12 13" key="1">
    <citation type="submission" date="2018-08" db="EMBL/GenBank/DDBJ databases">
        <title>A genome reference for cultivated species of the human gut microbiota.</title>
        <authorList>
            <person name="Zou Y."/>
            <person name="Xue W."/>
            <person name="Luo G."/>
        </authorList>
    </citation>
    <scope>NUCLEOTIDE SEQUENCE [LARGE SCALE GENOMIC DNA]</scope>
    <source>
        <strain evidence="12 13">OM02-16</strain>
    </source>
</reference>
<gene>
    <name evidence="12" type="ORF">DXB16_02045</name>
</gene>
<dbReference type="EMBL" id="QSVN01000001">
    <property type="protein sequence ID" value="RGO35360.1"/>
    <property type="molecule type" value="Genomic_DNA"/>
</dbReference>
<comment type="catalytic activity">
    <reaction evidence="1 8">
        <text>alpha-D-glucose = beta-D-glucose</text>
        <dbReference type="Rhea" id="RHEA:10264"/>
        <dbReference type="ChEBI" id="CHEBI:15903"/>
        <dbReference type="ChEBI" id="CHEBI:17925"/>
        <dbReference type="EC" id="5.1.3.3"/>
    </reaction>
</comment>
<evidence type="ECO:0000256" key="1">
    <source>
        <dbReference type="ARBA" id="ARBA00001614"/>
    </source>
</evidence>
<comment type="caution">
    <text evidence="12">The sequence shown here is derived from an EMBL/GenBank/DDBJ whole genome shotgun (WGS) entry which is preliminary data.</text>
</comment>
<dbReference type="SUPFAM" id="SSF74650">
    <property type="entry name" value="Galactose mutarotase-like"/>
    <property type="match status" value="1"/>
</dbReference>
<dbReference type="EC" id="5.1.3.3" evidence="4 8"/>
<dbReference type="Gene3D" id="2.70.98.10">
    <property type="match status" value="1"/>
</dbReference>
<dbReference type="GO" id="GO:0033499">
    <property type="term" value="P:galactose catabolic process via UDP-galactose, Leloir pathway"/>
    <property type="evidence" value="ECO:0007669"/>
    <property type="project" value="TreeGrafter"/>
</dbReference>
<evidence type="ECO:0000313" key="13">
    <source>
        <dbReference type="Proteomes" id="UP000261285"/>
    </source>
</evidence>
<accession>A0A3E5GKX2</accession>
<feature type="binding site" evidence="10">
    <location>
        <position position="249"/>
    </location>
    <ligand>
        <name>beta-D-galactose</name>
        <dbReference type="ChEBI" id="CHEBI:27667"/>
    </ligand>
</feature>
<name>A0A3E5GKX2_9FIRM</name>
<dbReference type="InterPro" id="IPR011013">
    <property type="entry name" value="Gal_mutarotase_sf_dom"/>
</dbReference>
<dbReference type="PROSITE" id="PS00545">
    <property type="entry name" value="ALDOSE_1_EPIMERASE"/>
    <property type="match status" value="1"/>
</dbReference>
<dbReference type="UniPathway" id="UPA00242"/>
<dbReference type="AlphaFoldDB" id="A0A3E5GKX2"/>
<evidence type="ECO:0000256" key="10">
    <source>
        <dbReference type="PIRSR" id="PIRSR005096-2"/>
    </source>
</evidence>
<evidence type="ECO:0000256" key="7">
    <source>
        <dbReference type="ARBA" id="ARBA00023277"/>
    </source>
</evidence>
<dbReference type="GO" id="GO:0030246">
    <property type="term" value="F:carbohydrate binding"/>
    <property type="evidence" value="ECO:0007669"/>
    <property type="project" value="InterPro"/>
</dbReference>
<dbReference type="PIRSF" id="PIRSF005096">
    <property type="entry name" value="GALM"/>
    <property type="match status" value="1"/>
</dbReference>
<feature type="binding site" evidence="11">
    <location>
        <begin position="177"/>
        <end position="179"/>
    </location>
    <ligand>
        <name>beta-D-galactose</name>
        <dbReference type="ChEBI" id="CHEBI:27667"/>
    </ligand>
</feature>
<evidence type="ECO:0000256" key="3">
    <source>
        <dbReference type="ARBA" id="ARBA00006206"/>
    </source>
</evidence>
<dbReference type="PANTHER" id="PTHR10091">
    <property type="entry name" value="ALDOSE-1-EPIMERASE"/>
    <property type="match status" value="1"/>
</dbReference>
<feature type="active site" description="Proton acceptor" evidence="9">
    <location>
        <position position="311"/>
    </location>
</feature>
<dbReference type="InterPro" id="IPR008183">
    <property type="entry name" value="Aldose_1/G6P_1-epimerase"/>
</dbReference>
<comment type="similarity">
    <text evidence="3 8">Belongs to the aldose epimerase family.</text>
</comment>
<dbReference type="CDD" id="cd09019">
    <property type="entry name" value="galactose_mutarotase_like"/>
    <property type="match status" value="1"/>
</dbReference>
<dbReference type="Proteomes" id="UP000261285">
    <property type="component" value="Unassembled WGS sequence"/>
</dbReference>
<evidence type="ECO:0000256" key="5">
    <source>
        <dbReference type="ARBA" id="ARBA00014165"/>
    </source>
</evidence>
<evidence type="ECO:0000256" key="4">
    <source>
        <dbReference type="ARBA" id="ARBA00013185"/>
    </source>
</evidence>
<evidence type="ECO:0000256" key="11">
    <source>
        <dbReference type="PIRSR" id="PIRSR005096-3"/>
    </source>
</evidence>
<dbReference type="PANTHER" id="PTHR10091:SF0">
    <property type="entry name" value="GALACTOSE MUTAROTASE"/>
    <property type="match status" value="1"/>
</dbReference>
<protein>
    <recommendedName>
        <fullName evidence="5 8">Aldose 1-epimerase</fullName>
        <ecNumber evidence="4 8">5.1.3.3</ecNumber>
    </recommendedName>
</protein>
<sequence length="344" mass="37695">MDMKKEFGTTRNGETASCYILKNSKGMKAVVSDFGAALLKLYVPDKNGKSQDVVLGYETLEDYENGGDSVGATVGRVANRIGTGAFELNGKKYELTKNDNGENTLHGGTDFYNKRMWSVKEEDDTHVVFMLVSPDGDQGFPGEVKIEVSYTVTEENELKIHYYAIPDQDTLLNMTNHSYFNLAGHASGTACNAKVWLDADAFTETDAELIPTGTVIPVEGTPMDFREGKKVAKEIGADYKPLKLAGGYDHNWVLNGSGFRKVASAESEETGIKMEVYTDLPGIQFYSGNFLAGAKGKQGAVYGKGCGICFETQYFPDAIHKDNFESPITKAGEVYDTTTTYRFC</sequence>
<dbReference type="InterPro" id="IPR015443">
    <property type="entry name" value="Aldose_1-epimerase"/>
</dbReference>
<dbReference type="InterPro" id="IPR018052">
    <property type="entry name" value="Ald1_epimerase_CS"/>
</dbReference>